<reference evidence="1" key="1">
    <citation type="submission" date="2025-08" db="UniProtKB">
        <authorList>
            <consortium name="RefSeq"/>
        </authorList>
    </citation>
    <scope>IDENTIFICATION</scope>
    <source>
        <tissue evidence="1">Whole insect</tissue>
    </source>
</reference>
<sequence>MLKNHLRHLMEIRRKKDAVNRVRSGVEEIIRKRYSTTRDLGHIKGHWSDTNEIKTKQKAGTTIRRNWCCCKEPCTKYIKPDLDMPVDQDENVISDDGYSCVASTFQGAHEVTYIQTQTERTVNEGPSVKLKELMR</sequence>
<dbReference type="RefSeq" id="XP_028150430.1">
    <property type="nucleotide sequence ID" value="XM_028294629.1"/>
</dbReference>
<protein>
    <submittedName>
        <fullName evidence="1">Uncharacterized protein LOC114343788</fullName>
    </submittedName>
</protein>
<name>A0A6P7H328_DIAVI</name>
<dbReference type="AlphaFoldDB" id="A0A6P7H328"/>
<accession>A0A6P7H328</accession>
<organism evidence="1">
    <name type="scientific">Diabrotica virgifera virgifera</name>
    <name type="common">western corn rootworm</name>
    <dbReference type="NCBI Taxonomy" id="50390"/>
    <lineage>
        <taxon>Eukaryota</taxon>
        <taxon>Metazoa</taxon>
        <taxon>Ecdysozoa</taxon>
        <taxon>Arthropoda</taxon>
        <taxon>Hexapoda</taxon>
        <taxon>Insecta</taxon>
        <taxon>Pterygota</taxon>
        <taxon>Neoptera</taxon>
        <taxon>Endopterygota</taxon>
        <taxon>Coleoptera</taxon>
        <taxon>Polyphaga</taxon>
        <taxon>Cucujiformia</taxon>
        <taxon>Chrysomeloidea</taxon>
        <taxon>Chrysomelidae</taxon>
        <taxon>Galerucinae</taxon>
        <taxon>Diabroticina</taxon>
        <taxon>Diabroticites</taxon>
        <taxon>Diabrotica</taxon>
    </lineage>
</organism>
<dbReference type="InParanoid" id="A0A6P7H328"/>
<evidence type="ECO:0000313" key="1">
    <source>
        <dbReference type="RefSeq" id="XP_028150430.1"/>
    </source>
</evidence>
<gene>
    <name evidence="1" type="primary">LOC114343788</name>
</gene>
<proteinExistence type="predicted"/>